<dbReference type="GO" id="GO:0004489">
    <property type="term" value="F:methylenetetrahydrofolate reductase [NAD(P)H] activity"/>
    <property type="evidence" value="ECO:0007669"/>
    <property type="project" value="UniProtKB-ARBA"/>
</dbReference>
<accession>A0ABD1FTP5</accession>
<keyword evidence="4 7" id="KW-0285">Flavoprotein</keyword>
<keyword evidence="6 7" id="KW-0560">Oxidoreductase</keyword>
<evidence type="ECO:0000256" key="3">
    <source>
        <dbReference type="ARBA" id="ARBA00006743"/>
    </source>
</evidence>
<evidence type="ECO:0000256" key="6">
    <source>
        <dbReference type="ARBA" id="ARBA00023002"/>
    </source>
</evidence>
<evidence type="ECO:0000256" key="1">
    <source>
        <dbReference type="ARBA" id="ARBA00001974"/>
    </source>
</evidence>
<proteinExistence type="inferred from homology"/>
<reference evidence="9 10" key="1">
    <citation type="submission" date="2024-06" db="EMBL/GenBank/DDBJ databases">
        <title>A chromosome level genome sequence of Diviner's sage (Salvia divinorum).</title>
        <authorList>
            <person name="Ford S.A."/>
            <person name="Ro D.-K."/>
            <person name="Ness R.W."/>
            <person name="Phillips M.A."/>
        </authorList>
    </citation>
    <scope>NUCLEOTIDE SEQUENCE [LARGE SCALE GENOMIC DNA]</scope>
    <source>
        <strain evidence="9">SAF-2024a</strain>
        <tissue evidence="9">Leaf</tissue>
    </source>
</reference>
<dbReference type="PANTHER" id="PTHR45754:SF3">
    <property type="entry name" value="METHYLENETETRAHYDROFOLATE REDUCTASE (NADPH)"/>
    <property type="match status" value="1"/>
</dbReference>
<dbReference type="SUPFAM" id="SSF51730">
    <property type="entry name" value="FAD-linked oxidoreductase"/>
    <property type="match status" value="1"/>
</dbReference>
<dbReference type="Gene3D" id="3.20.20.220">
    <property type="match status" value="1"/>
</dbReference>
<sequence length="188" mass="20560">MTTECSSPSSSSRPRRRMASRTSSTRWSGWWRTAPPSATSPGAPADLTLEIAKRMQNMVCFESMMHLICTNMPVHKIDHALTTIKSNGIQNVLALRGDPPHGQDKFVQAEGGFACALDLVKHIRANYGDYFGITVAGYPEGHPDIIEDGLAPEAAYQSDLAYLKRKVDAGADVIVTQLFYDTTSSLNL</sequence>
<dbReference type="CDD" id="cd00537">
    <property type="entry name" value="MTHFR"/>
    <property type="match status" value="1"/>
</dbReference>
<feature type="compositionally biased region" description="Low complexity" evidence="8">
    <location>
        <begin position="1"/>
        <end position="12"/>
    </location>
</feature>
<protein>
    <recommendedName>
        <fullName evidence="7">Methylenetetrahydrofolate reductase</fullName>
    </recommendedName>
</protein>
<comment type="caution">
    <text evidence="9">The sequence shown here is derived from an EMBL/GenBank/DDBJ whole genome shotgun (WGS) entry which is preliminary data.</text>
</comment>
<dbReference type="InterPro" id="IPR029041">
    <property type="entry name" value="FAD-linked_oxidoreductase-like"/>
</dbReference>
<feature type="region of interest" description="Disordered" evidence="8">
    <location>
        <begin position="1"/>
        <end position="43"/>
    </location>
</feature>
<organism evidence="9 10">
    <name type="scientific">Salvia divinorum</name>
    <name type="common">Maria pastora</name>
    <name type="synonym">Diviner's sage</name>
    <dbReference type="NCBI Taxonomy" id="28513"/>
    <lineage>
        <taxon>Eukaryota</taxon>
        <taxon>Viridiplantae</taxon>
        <taxon>Streptophyta</taxon>
        <taxon>Embryophyta</taxon>
        <taxon>Tracheophyta</taxon>
        <taxon>Spermatophyta</taxon>
        <taxon>Magnoliopsida</taxon>
        <taxon>eudicotyledons</taxon>
        <taxon>Gunneridae</taxon>
        <taxon>Pentapetalae</taxon>
        <taxon>asterids</taxon>
        <taxon>lamiids</taxon>
        <taxon>Lamiales</taxon>
        <taxon>Lamiaceae</taxon>
        <taxon>Nepetoideae</taxon>
        <taxon>Mentheae</taxon>
        <taxon>Salviinae</taxon>
        <taxon>Salvia</taxon>
        <taxon>Salvia subgen. Calosphace</taxon>
    </lineage>
</organism>
<name>A0ABD1FTP5_SALDI</name>
<keyword evidence="5 7" id="KW-0274">FAD</keyword>
<keyword evidence="10" id="KW-1185">Reference proteome</keyword>
<evidence type="ECO:0000313" key="10">
    <source>
        <dbReference type="Proteomes" id="UP001567538"/>
    </source>
</evidence>
<dbReference type="AlphaFoldDB" id="A0ABD1FTP5"/>
<evidence type="ECO:0000256" key="8">
    <source>
        <dbReference type="SAM" id="MobiDB-lite"/>
    </source>
</evidence>
<evidence type="ECO:0000256" key="4">
    <source>
        <dbReference type="ARBA" id="ARBA00022630"/>
    </source>
</evidence>
<comment type="pathway">
    <text evidence="2 7">One-carbon metabolism; tetrahydrofolate interconversion.</text>
</comment>
<feature type="compositionally biased region" description="Low complexity" evidence="8">
    <location>
        <begin position="20"/>
        <end position="43"/>
    </location>
</feature>
<dbReference type="Proteomes" id="UP001567538">
    <property type="component" value="Unassembled WGS sequence"/>
</dbReference>
<comment type="similarity">
    <text evidence="3 7">Belongs to the methylenetetrahydrofolate reductase family.</text>
</comment>
<evidence type="ECO:0000256" key="2">
    <source>
        <dbReference type="ARBA" id="ARBA00004777"/>
    </source>
</evidence>
<dbReference type="EMBL" id="JBEAFC010000012">
    <property type="protein sequence ID" value="KAL1535212.1"/>
    <property type="molecule type" value="Genomic_DNA"/>
</dbReference>
<dbReference type="InterPro" id="IPR003171">
    <property type="entry name" value="Mehydrof_redctse-like"/>
</dbReference>
<evidence type="ECO:0000313" key="9">
    <source>
        <dbReference type="EMBL" id="KAL1535212.1"/>
    </source>
</evidence>
<comment type="cofactor">
    <cofactor evidence="1 7">
        <name>FAD</name>
        <dbReference type="ChEBI" id="CHEBI:57692"/>
    </cofactor>
</comment>
<dbReference type="Pfam" id="PF02219">
    <property type="entry name" value="MTHFR"/>
    <property type="match status" value="1"/>
</dbReference>
<gene>
    <name evidence="9" type="primary">MTHFR1</name>
    <name evidence="9" type="ORF">AAHA92_31296</name>
</gene>
<dbReference type="PANTHER" id="PTHR45754">
    <property type="entry name" value="METHYLENETETRAHYDROFOLATE REDUCTASE"/>
    <property type="match status" value="1"/>
</dbReference>
<evidence type="ECO:0000256" key="7">
    <source>
        <dbReference type="RuleBase" id="RU003862"/>
    </source>
</evidence>
<evidence type="ECO:0000256" key="5">
    <source>
        <dbReference type="ARBA" id="ARBA00022827"/>
    </source>
</evidence>